<feature type="domain" description="Hcy-binding" evidence="7">
    <location>
        <begin position="2"/>
        <end position="318"/>
    </location>
</feature>
<dbReference type="InterPro" id="IPR017226">
    <property type="entry name" value="BHMT-like"/>
</dbReference>
<comment type="cofactor">
    <cofactor evidence="5">
        <name>Zn(2+)</name>
        <dbReference type="ChEBI" id="CHEBI:29105"/>
    </cofactor>
    <text evidence="5">Binds 1 zinc ion per subunit.</text>
</comment>
<evidence type="ECO:0000256" key="6">
    <source>
        <dbReference type="PROSITE-ProRule" id="PRU00333"/>
    </source>
</evidence>
<dbReference type="Gene3D" id="3.20.20.330">
    <property type="entry name" value="Homocysteine-binding-like domain"/>
    <property type="match status" value="1"/>
</dbReference>
<evidence type="ECO:0000256" key="2">
    <source>
        <dbReference type="ARBA" id="ARBA00022679"/>
    </source>
</evidence>
<dbReference type="GO" id="GO:0033528">
    <property type="term" value="P:S-methylmethionine cycle"/>
    <property type="evidence" value="ECO:0007669"/>
    <property type="project" value="TreeGrafter"/>
</dbReference>
<dbReference type="EMBL" id="QUBG01000001">
    <property type="protein sequence ID" value="TPR46098.1"/>
    <property type="molecule type" value="Genomic_DNA"/>
</dbReference>
<evidence type="ECO:0000313" key="8">
    <source>
        <dbReference type="EMBL" id="TPR46098.1"/>
    </source>
</evidence>
<feature type="binding site" evidence="5 6">
    <location>
        <position position="235"/>
    </location>
    <ligand>
        <name>Zn(2+)</name>
        <dbReference type="ChEBI" id="CHEBI:29105"/>
    </ligand>
</feature>
<organism evidence="8 9">
    <name type="scientific">Apilactobacillus micheneri</name>
    <dbReference type="NCBI Taxonomy" id="1899430"/>
    <lineage>
        <taxon>Bacteria</taxon>
        <taxon>Bacillati</taxon>
        <taxon>Bacillota</taxon>
        <taxon>Bacilli</taxon>
        <taxon>Lactobacillales</taxon>
        <taxon>Lactobacillaceae</taxon>
        <taxon>Apilactobacillus</taxon>
    </lineage>
</organism>
<evidence type="ECO:0000256" key="1">
    <source>
        <dbReference type="ARBA" id="ARBA00022603"/>
    </source>
</evidence>
<keyword evidence="1 6" id="KW-0489">Methyltransferase</keyword>
<dbReference type="GeneID" id="58107676"/>
<dbReference type="GO" id="GO:0032259">
    <property type="term" value="P:methylation"/>
    <property type="evidence" value="ECO:0007669"/>
    <property type="project" value="UniProtKB-KW"/>
</dbReference>
<feature type="binding site" evidence="5 6">
    <location>
        <position position="303"/>
    </location>
    <ligand>
        <name>Zn(2+)</name>
        <dbReference type="ChEBI" id="CHEBI:29105"/>
    </ligand>
</feature>
<protein>
    <submittedName>
        <fullName evidence="8">Homocysteine S-methyltransferase</fullName>
        <ecNumber evidence="8">2.1.1.10</ecNumber>
    </submittedName>
</protein>
<name>A0A9Q8IP87_9LACO</name>
<dbReference type="AlphaFoldDB" id="A0A9Q8IP87"/>
<reference evidence="8" key="1">
    <citation type="submission" date="2018-08" db="EMBL/GenBank/DDBJ databases">
        <title>Comparative genomics of wild bee and flower associated Lactobacillus reveals potential adaptation to the bee host.</title>
        <authorList>
            <person name="Vuong H.Q."/>
            <person name="Mcfrederick Q.S."/>
        </authorList>
    </citation>
    <scope>NUCLEOTIDE SEQUENCE</scope>
    <source>
        <strain evidence="8">HV_63</strain>
    </source>
</reference>
<dbReference type="PANTHER" id="PTHR46015:SF1">
    <property type="entry name" value="HOMOCYSTEINE S-METHYLTRANSFERASE-LIKE ISOFORM 1"/>
    <property type="match status" value="1"/>
</dbReference>
<dbReference type="PROSITE" id="PS50970">
    <property type="entry name" value="HCY"/>
    <property type="match status" value="1"/>
</dbReference>
<evidence type="ECO:0000256" key="4">
    <source>
        <dbReference type="ARBA" id="ARBA00022833"/>
    </source>
</evidence>
<dbReference type="EC" id="2.1.1.10" evidence="8"/>
<dbReference type="InterPro" id="IPR003726">
    <property type="entry name" value="HCY_dom"/>
</dbReference>
<dbReference type="Pfam" id="PF02574">
    <property type="entry name" value="S-methyl_trans"/>
    <property type="match status" value="1"/>
</dbReference>
<evidence type="ECO:0000256" key="5">
    <source>
        <dbReference type="PIRSR" id="PIRSR037505-2"/>
    </source>
</evidence>
<keyword evidence="3 5" id="KW-0479">Metal-binding</keyword>
<dbReference type="Proteomes" id="UP000784700">
    <property type="component" value="Unassembled WGS sequence"/>
</dbReference>
<keyword evidence="4 5" id="KW-0862">Zinc</keyword>
<sequence>MNNFTEWSNQQKRILIDSSMSTGLEERGLKLNGKLWTAKALKDHSDLIKDVHKSYFNAGSSMTTINTYQASVSGLMKNAGYSHREARKLMKNAGYSHREARKLIKKAFDVAKDAQKLSRNHPTWLAAGIGPYGAYLANGSEYTGNYHLTENKYIQFHKERIEILVKAGVDVLLLETLPNFQEIKALVKFTKQFNIPSIVACSMKDATHLADGTNFKFVQSFLEKQSNVIAYGLNCTDPRIVTNALKAIIHNEPAHKDLIAFPNSGAHYNPKIKEWDNQGISIEEFNKLVQEWLNIGLKYIGGCCCMSEQQTASINKHFF</sequence>
<accession>A0A9Q8IP87</accession>
<dbReference type="PIRSF" id="PIRSF037505">
    <property type="entry name" value="Betaine_HMT"/>
    <property type="match status" value="1"/>
</dbReference>
<dbReference type="PANTHER" id="PTHR46015">
    <property type="entry name" value="ZGC:172121"/>
    <property type="match status" value="1"/>
</dbReference>
<dbReference type="NCBIfam" id="NF007020">
    <property type="entry name" value="PRK09485.1"/>
    <property type="match status" value="1"/>
</dbReference>
<dbReference type="GO" id="GO:0008898">
    <property type="term" value="F:S-adenosylmethionine-homocysteine S-methyltransferase activity"/>
    <property type="evidence" value="ECO:0007669"/>
    <property type="project" value="TreeGrafter"/>
</dbReference>
<evidence type="ECO:0000256" key="3">
    <source>
        <dbReference type="ARBA" id="ARBA00022723"/>
    </source>
</evidence>
<proteinExistence type="predicted"/>
<dbReference type="InterPro" id="IPR036589">
    <property type="entry name" value="HCY_dom_sf"/>
</dbReference>
<keyword evidence="2 6" id="KW-0808">Transferase</keyword>
<evidence type="ECO:0000313" key="9">
    <source>
        <dbReference type="Proteomes" id="UP000784700"/>
    </source>
</evidence>
<dbReference type="GO" id="GO:0008270">
    <property type="term" value="F:zinc ion binding"/>
    <property type="evidence" value="ECO:0007669"/>
    <property type="project" value="InterPro"/>
</dbReference>
<feature type="binding site" evidence="5 6">
    <location>
        <position position="304"/>
    </location>
    <ligand>
        <name>Zn(2+)</name>
        <dbReference type="ChEBI" id="CHEBI:29105"/>
    </ligand>
</feature>
<dbReference type="RefSeq" id="WP_140923639.1">
    <property type="nucleotide sequence ID" value="NZ_QUBF01000001.1"/>
</dbReference>
<comment type="caution">
    <text evidence="8">The sequence shown here is derived from an EMBL/GenBank/DDBJ whole genome shotgun (WGS) entry which is preliminary data.</text>
</comment>
<evidence type="ECO:0000259" key="7">
    <source>
        <dbReference type="PROSITE" id="PS50970"/>
    </source>
</evidence>
<dbReference type="SUPFAM" id="SSF82282">
    <property type="entry name" value="Homocysteine S-methyltransferase"/>
    <property type="match status" value="1"/>
</dbReference>
<dbReference type="GO" id="GO:0009086">
    <property type="term" value="P:methionine biosynthetic process"/>
    <property type="evidence" value="ECO:0007669"/>
    <property type="project" value="InterPro"/>
</dbReference>
<gene>
    <name evidence="8" type="ORF">DY130_00870</name>
</gene>
<dbReference type="InterPro" id="IPR051486">
    <property type="entry name" value="Hcy_S-methyltransferase"/>
</dbReference>